<organism evidence="3 4">
    <name type="scientific">Caulobacter segnis</name>
    <dbReference type="NCBI Taxonomy" id="88688"/>
    <lineage>
        <taxon>Bacteria</taxon>
        <taxon>Pseudomonadati</taxon>
        <taxon>Pseudomonadota</taxon>
        <taxon>Alphaproteobacteria</taxon>
        <taxon>Caulobacterales</taxon>
        <taxon>Caulobacteraceae</taxon>
        <taxon>Caulobacter</taxon>
    </lineage>
</organism>
<dbReference type="Pfam" id="PF19830">
    <property type="entry name" value="DUF6311"/>
    <property type="match status" value="1"/>
</dbReference>
<evidence type="ECO:0000313" key="3">
    <source>
        <dbReference type="EMBL" id="USQ94905.1"/>
    </source>
</evidence>
<sequence length="722" mass="78249">MRFSTSLSRDQIERIAFVAIVTIVPILLCGFMFGFDIPLASAKFWVRPKNDMIAMTAAYEAYVRQPWTFPITMVSGLLPKPFSIVFSDSIPWLSVLLKASGLGPYFNPLGVFLMISYPLQAWGMVALLRSLGVKSRAALVIGGLMAVMYPTWIARQFGHIALVGHWLILFALALSVSSARFGLTAKRIGGFAALAALATGIHAYHLVPIAACFGAALLAELTQRRVDAWKRVPIAAVAVLTAVALPAFILGYGEGSGPTGGAAAIGLYSMNVLGPVWPQASNVFGQYWTGGWYRGTLDPNGGQYFEGFQFMGVGVLLLVLAMLGLAVRDLIDGRRPESGFWTRWAPLILTMTVLTLWAIGWVVYAGPLHLFDVPKPSGKIAEIVGGYRAHGRFFWAPGYLLMALAINWTSRLPPRVGLSLLGVAFAVQAYDSSPLRQGVRHIFSAPDTLDMPKAFAESPVIRGRPWVFRPTYFCSPNPLDERVISQMALIASRTGGTSNTFATARSNDAPCASVDPALTMDAAPGDRRMTIVMANGKMEGGDLQPIARRSDCYRFKRGVVCGRDLAGIDGLAPVLPGELAIERPPLLSIRLDQLPKSSALISGWADLDPGGKGLWTVGHKALFELDAPAKIGPGGFFVDIVAIAFSDEPVRPQRATLYAEGKRLETQNVDTGNFYTYRFKVPNGTVTPGKPVRFMFDLPDARSARPDTRVLGIGVQEIRIVQ</sequence>
<feature type="transmembrane region" description="Helical" evidence="1">
    <location>
        <begin position="231"/>
        <end position="253"/>
    </location>
</feature>
<evidence type="ECO:0000256" key="1">
    <source>
        <dbReference type="SAM" id="Phobius"/>
    </source>
</evidence>
<feature type="domain" description="DUF6311" evidence="2">
    <location>
        <begin position="23"/>
        <end position="432"/>
    </location>
</feature>
<name>A0ABY4ZQH0_9CAUL</name>
<reference evidence="3 4" key="1">
    <citation type="submission" date="2022-04" db="EMBL/GenBank/DDBJ databases">
        <title>Genome sequence of soybean root-associated Caulobacter segnis RL271.</title>
        <authorList>
            <person name="Longley R."/>
            <person name="Bonito G."/>
            <person name="Trigodet F."/>
            <person name="Crosson S."/>
            <person name="Fiebig A."/>
        </authorList>
    </citation>
    <scope>NUCLEOTIDE SEQUENCE [LARGE SCALE GENOMIC DNA]</scope>
    <source>
        <strain evidence="3 4">RL271</strain>
    </source>
</reference>
<keyword evidence="1" id="KW-0472">Membrane</keyword>
<feature type="transmembrane region" description="Helical" evidence="1">
    <location>
        <begin position="137"/>
        <end position="154"/>
    </location>
</feature>
<accession>A0ABY4ZQH0</accession>
<feature type="transmembrane region" description="Helical" evidence="1">
    <location>
        <begin position="347"/>
        <end position="366"/>
    </location>
</feature>
<keyword evidence="4" id="KW-1185">Reference proteome</keyword>
<dbReference type="EMBL" id="CP096040">
    <property type="protein sequence ID" value="USQ94905.1"/>
    <property type="molecule type" value="Genomic_DNA"/>
</dbReference>
<feature type="transmembrane region" description="Helical" evidence="1">
    <location>
        <begin position="12"/>
        <end position="35"/>
    </location>
</feature>
<dbReference type="InterPro" id="IPR046278">
    <property type="entry name" value="DUF6311"/>
</dbReference>
<feature type="transmembrane region" description="Helical" evidence="1">
    <location>
        <begin position="160"/>
        <end position="179"/>
    </location>
</feature>
<evidence type="ECO:0000313" key="4">
    <source>
        <dbReference type="Proteomes" id="UP001057520"/>
    </source>
</evidence>
<keyword evidence="1" id="KW-1133">Transmembrane helix</keyword>
<proteinExistence type="predicted"/>
<feature type="transmembrane region" description="Helical" evidence="1">
    <location>
        <begin position="105"/>
        <end position="125"/>
    </location>
</feature>
<feature type="transmembrane region" description="Helical" evidence="1">
    <location>
        <begin position="191"/>
        <end position="219"/>
    </location>
</feature>
<evidence type="ECO:0000259" key="2">
    <source>
        <dbReference type="Pfam" id="PF19830"/>
    </source>
</evidence>
<keyword evidence="1" id="KW-0812">Transmembrane</keyword>
<feature type="transmembrane region" description="Helical" evidence="1">
    <location>
        <begin position="308"/>
        <end position="327"/>
    </location>
</feature>
<dbReference type="Proteomes" id="UP001057520">
    <property type="component" value="Chromosome"/>
</dbReference>
<protein>
    <submittedName>
        <fullName evidence="3">DUF6311 domain-containing protein</fullName>
    </submittedName>
</protein>
<gene>
    <name evidence="3" type="ORF">MZV50_20425</name>
</gene>